<proteinExistence type="predicted"/>
<protein>
    <submittedName>
        <fullName evidence="2">Uncharacterized protein</fullName>
    </submittedName>
</protein>
<evidence type="ECO:0000313" key="3">
    <source>
        <dbReference type="Proteomes" id="UP000799539"/>
    </source>
</evidence>
<feature type="region of interest" description="Disordered" evidence="1">
    <location>
        <begin position="158"/>
        <end position="191"/>
    </location>
</feature>
<sequence length="191" mass="20772">MSGHDMSFNVRVSLLTAQVLEYWTACQVKLANKKSRKASVPLAYVPQVSGDVQTEPRRLSKSNSPKRRKSSLQSIQSSLQDKAAATCLVQNWSVLSQSHDAPPWIPDETPEWAKCGEDSPRCSFDSHHSASSQVDFAIEKPRDYINLSDLMNNTTTLASSSSHRYVGSTGSSSSSSSRGSSVSTPSRASSM</sequence>
<dbReference type="AlphaFoldDB" id="A0A6A6FQR4"/>
<organism evidence="2 3">
    <name type="scientific">Cercospora zeae-maydis SCOH1-5</name>
    <dbReference type="NCBI Taxonomy" id="717836"/>
    <lineage>
        <taxon>Eukaryota</taxon>
        <taxon>Fungi</taxon>
        <taxon>Dikarya</taxon>
        <taxon>Ascomycota</taxon>
        <taxon>Pezizomycotina</taxon>
        <taxon>Dothideomycetes</taxon>
        <taxon>Dothideomycetidae</taxon>
        <taxon>Mycosphaerellales</taxon>
        <taxon>Mycosphaerellaceae</taxon>
        <taxon>Cercospora</taxon>
    </lineage>
</organism>
<evidence type="ECO:0000313" key="2">
    <source>
        <dbReference type="EMBL" id="KAF2215751.1"/>
    </source>
</evidence>
<feature type="region of interest" description="Disordered" evidence="1">
    <location>
        <begin position="51"/>
        <end position="75"/>
    </location>
</feature>
<gene>
    <name evidence="2" type="ORF">CERZMDRAFT_94145</name>
</gene>
<accession>A0A6A6FQR4</accession>
<feature type="compositionally biased region" description="Low complexity" evidence="1">
    <location>
        <begin position="159"/>
        <end position="191"/>
    </location>
</feature>
<dbReference type="EMBL" id="ML992665">
    <property type="protein sequence ID" value="KAF2215751.1"/>
    <property type="molecule type" value="Genomic_DNA"/>
</dbReference>
<reference evidence="2" key="1">
    <citation type="journal article" date="2020" name="Stud. Mycol.">
        <title>101 Dothideomycetes genomes: a test case for predicting lifestyles and emergence of pathogens.</title>
        <authorList>
            <person name="Haridas S."/>
            <person name="Albert R."/>
            <person name="Binder M."/>
            <person name="Bloem J."/>
            <person name="Labutti K."/>
            <person name="Salamov A."/>
            <person name="Andreopoulos B."/>
            <person name="Baker S."/>
            <person name="Barry K."/>
            <person name="Bills G."/>
            <person name="Bluhm B."/>
            <person name="Cannon C."/>
            <person name="Castanera R."/>
            <person name="Culley D."/>
            <person name="Daum C."/>
            <person name="Ezra D."/>
            <person name="Gonzalez J."/>
            <person name="Henrissat B."/>
            <person name="Kuo A."/>
            <person name="Liang C."/>
            <person name="Lipzen A."/>
            <person name="Lutzoni F."/>
            <person name="Magnuson J."/>
            <person name="Mondo S."/>
            <person name="Nolan M."/>
            <person name="Ohm R."/>
            <person name="Pangilinan J."/>
            <person name="Park H.-J."/>
            <person name="Ramirez L."/>
            <person name="Alfaro M."/>
            <person name="Sun H."/>
            <person name="Tritt A."/>
            <person name="Yoshinaga Y."/>
            <person name="Zwiers L.-H."/>
            <person name="Turgeon B."/>
            <person name="Goodwin S."/>
            <person name="Spatafora J."/>
            <person name="Crous P."/>
            <person name="Grigoriev I."/>
        </authorList>
    </citation>
    <scope>NUCLEOTIDE SEQUENCE</scope>
    <source>
        <strain evidence="2">SCOH1-5</strain>
    </source>
</reference>
<keyword evidence="3" id="KW-1185">Reference proteome</keyword>
<dbReference type="Proteomes" id="UP000799539">
    <property type="component" value="Unassembled WGS sequence"/>
</dbReference>
<name>A0A6A6FQR4_9PEZI</name>
<dbReference type="OrthoDB" id="3648924at2759"/>
<evidence type="ECO:0000256" key="1">
    <source>
        <dbReference type="SAM" id="MobiDB-lite"/>
    </source>
</evidence>